<gene>
    <name evidence="3" type="ORF">GBA63_05135</name>
</gene>
<name>A0A6G8Q6J0_9ACTN</name>
<dbReference type="AlphaFoldDB" id="A0A6G8Q6J0"/>
<dbReference type="GO" id="GO:0047429">
    <property type="term" value="F:nucleoside triphosphate diphosphatase activity"/>
    <property type="evidence" value="ECO:0007669"/>
    <property type="project" value="InterPro"/>
</dbReference>
<dbReference type="KEGG" id="rub:GBA63_05135"/>
<dbReference type="PANTHER" id="PTHR11067:SF9">
    <property type="entry name" value="INOSINE TRIPHOSPHATE PYROPHOSPHATASE"/>
    <property type="match status" value="1"/>
</dbReference>
<sequence length="192" mass="20253">MGTPLCRLRLVGDMRVIFVTGNEHKRREVREILGVELEGADVEVPEVQAVDPADVAAAKALAAREALGFPDACVLAEDSGVMVGAWNGFPGALTKWLMGSVGNEGLLKMLSGFEDRSALAVCVAAVVAPDGGVETFRGEVRGEIASEARGRGGFGYDPVFVPEWSALTYAELGRRRTRTRTGRGRSGGYGGG</sequence>
<dbReference type="GO" id="GO:0009143">
    <property type="term" value="P:nucleoside triphosphate catabolic process"/>
    <property type="evidence" value="ECO:0007669"/>
    <property type="project" value="InterPro"/>
</dbReference>
<dbReference type="SUPFAM" id="SSF52972">
    <property type="entry name" value="ITPase-like"/>
    <property type="match status" value="1"/>
</dbReference>
<organism evidence="3 4">
    <name type="scientific">Rubrobacter tropicus</name>
    <dbReference type="NCBI Taxonomy" id="2653851"/>
    <lineage>
        <taxon>Bacteria</taxon>
        <taxon>Bacillati</taxon>
        <taxon>Actinomycetota</taxon>
        <taxon>Rubrobacteria</taxon>
        <taxon>Rubrobacterales</taxon>
        <taxon>Rubrobacteraceae</taxon>
        <taxon>Rubrobacter</taxon>
    </lineage>
</organism>
<keyword evidence="4" id="KW-1185">Reference proteome</keyword>
<accession>A0A6G8Q6J0</accession>
<keyword evidence="2" id="KW-0378">Hydrolase</keyword>
<reference evidence="3 4" key="1">
    <citation type="submission" date="2019-10" db="EMBL/GenBank/DDBJ databases">
        <title>Rubrobacter sp nov SCSIO 52090 isolated from a deep-sea sediment in the South China Sea.</title>
        <authorList>
            <person name="Chen R.W."/>
        </authorList>
    </citation>
    <scope>NUCLEOTIDE SEQUENCE [LARGE SCALE GENOMIC DNA]</scope>
    <source>
        <strain evidence="3 4">SCSIO 52909</strain>
    </source>
</reference>
<comment type="similarity">
    <text evidence="1">Belongs to the HAM1 NTPase family.</text>
</comment>
<dbReference type="GO" id="GO:0005737">
    <property type="term" value="C:cytoplasm"/>
    <property type="evidence" value="ECO:0007669"/>
    <property type="project" value="TreeGrafter"/>
</dbReference>
<proteinExistence type="inferred from homology"/>
<dbReference type="EMBL" id="CP045119">
    <property type="protein sequence ID" value="QIN82095.1"/>
    <property type="molecule type" value="Genomic_DNA"/>
</dbReference>
<dbReference type="Gene3D" id="3.90.950.10">
    <property type="match status" value="1"/>
</dbReference>
<dbReference type="InterPro" id="IPR029001">
    <property type="entry name" value="ITPase-like_fam"/>
</dbReference>
<evidence type="ECO:0000313" key="3">
    <source>
        <dbReference type="EMBL" id="QIN82095.1"/>
    </source>
</evidence>
<evidence type="ECO:0000313" key="4">
    <source>
        <dbReference type="Proteomes" id="UP000501452"/>
    </source>
</evidence>
<protein>
    <submittedName>
        <fullName evidence="3">Non-canonical purine NTP pyrophosphatase</fullName>
    </submittedName>
</protein>
<evidence type="ECO:0000256" key="2">
    <source>
        <dbReference type="ARBA" id="ARBA00022801"/>
    </source>
</evidence>
<dbReference type="CDD" id="cd00515">
    <property type="entry name" value="HAM1"/>
    <property type="match status" value="1"/>
</dbReference>
<dbReference type="Proteomes" id="UP000501452">
    <property type="component" value="Chromosome"/>
</dbReference>
<dbReference type="PANTHER" id="PTHR11067">
    <property type="entry name" value="INOSINE TRIPHOSPHATE PYROPHOSPHATASE/HAM1 PROTEIN"/>
    <property type="match status" value="1"/>
</dbReference>
<dbReference type="InterPro" id="IPR002637">
    <property type="entry name" value="RdgB/HAM1"/>
</dbReference>
<evidence type="ECO:0000256" key="1">
    <source>
        <dbReference type="ARBA" id="ARBA00008023"/>
    </source>
</evidence>
<dbReference type="Pfam" id="PF01725">
    <property type="entry name" value="Ham1p_like"/>
    <property type="match status" value="1"/>
</dbReference>